<dbReference type="GeneID" id="33937861"/>
<feature type="region of interest" description="Disordered" evidence="1">
    <location>
        <begin position="653"/>
        <end position="677"/>
    </location>
</feature>
<sequence>MQRLELLLSLNDKLTRPLHAVGGKVQAFAATSRASFGQIAIGGAALWGVGHAIKGALQPAIEMDRALGEVKSLGVAESGLRKLQRASLDFTMAYGGNAAEFVRSSYDIQSAIAGLSDNELSRFTAASATLARGTKSSSATITAYMGTLYGIFEQQANAMGRGAWVEQIAGQTATAVQMFKTTGDQMSAAFTSLGASATAAGVDVAEQFAVLGQLQATMGGSEAGTKYKAFLAGIGGAQKTLGLNFTNRDGTMKGVTEIMRLIQGKFGDLSKVTDSDLLAKAFGSKQAVAMVKLLNANISSLERNITTLGNTKGMDKAAEMAGAMADPWEKSLAVINAIRIEIGTQLLPVLYPFIDQAVSGGYEFVKWLQLYPNITRAIGLMAAALLALAAAGALMNIICGIARFIWVGLKIIWLAATAPLKILVVLKRALTLATAAYNLVLRALRASVLAASIAMGIYDVRGKAMVALQVLQKAATLACTAVMAGAAVAMNLFAGATGLAAGAMQLLFSPITLIILAIAALAIGVYYLITRWDDIKAALMDTAAFQWVMDVAGKMGAWFGTVWDGISQGWEQLVAYISMHSPLDAFQGLAASIGNLFGNLWGWLKSSFSSAYNWIIEKLNLIPGVSIDMQPIPTPDALNGNTGGEVTPLLTGGRAQSAGPGGIGQQIRNSSSKTDIDNSQRTVNVTIENASPANVNEWMELHAR</sequence>
<gene>
    <name evidence="4" type="ORF">ETEE_0018</name>
</gene>
<feature type="domain" description="Phage tail tape measure protein" evidence="3">
    <location>
        <begin position="87"/>
        <end position="283"/>
    </location>
</feature>
<evidence type="ECO:0000256" key="2">
    <source>
        <dbReference type="SAM" id="Phobius"/>
    </source>
</evidence>
<dbReference type="Pfam" id="PF10145">
    <property type="entry name" value="PhageMin_Tail"/>
    <property type="match status" value="1"/>
</dbReference>
<protein>
    <submittedName>
        <fullName evidence="4">Phage tail tape measure protein</fullName>
    </submittedName>
</protein>
<accession>A0A076LLE3</accession>
<feature type="transmembrane region" description="Helical" evidence="2">
    <location>
        <begin position="378"/>
        <end position="399"/>
    </location>
</feature>
<feature type="transmembrane region" description="Helical" evidence="2">
    <location>
        <begin position="470"/>
        <end position="494"/>
    </location>
</feature>
<dbReference type="RefSeq" id="WP_034165812.1">
    <property type="nucleotide sequence ID" value="NZ_CP006664.1"/>
</dbReference>
<dbReference type="Proteomes" id="UP000028681">
    <property type="component" value="Chromosome"/>
</dbReference>
<feature type="transmembrane region" description="Helical" evidence="2">
    <location>
        <begin position="506"/>
        <end position="529"/>
    </location>
</feature>
<feature type="compositionally biased region" description="Polar residues" evidence="1">
    <location>
        <begin position="666"/>
        <end position="677"/>
    </location>
</feature>
<keyword evidence="2" id="KW-0472">Membrane</keyword>
<evidence type="ECO:0000313" key="4">
    <source>
        <dbReference type="EMBL" id="AIJ06504.1"/>
    </source>
</evidence>
<dbReference type="EMBL" id="CP006664">
    <property type="protein sequence ID" value="AIJ06504.1"/>
    <property type="molecule type" value="Genomic_DNA"/>
</dbReference>
<organism evidence="4 5">
    <name type="scientific">Edwardsiella anguillarum ET080813</name>
    <dbReference type="NCBI Taxonomy" id="667120"/>
    <lineage>
        <taxon>Bacteria</taxon>
        <taxon>Pseudomonadati</taxon>
        <taxon>Pseudomonadota</taxon>
        <taxon>Gammaproteobacteria</taxon>
        <taxon>Enterobacterales</taxon>
        <taxon>Hafniaceae</taxon>
        <taxon>Edwardsiella</taxon>
    </lineage>
</organism>
<name>A0A076LLE3_9GAMM</name>
<feature type="transmembrane region" description="Helical" evidence="2">
    <location>
        <begin position="436"/>
        <end position="458"/>
    </location>
</feature>
<dbReference type="KEGG" id="ete:ETEE_0018"/>
<keyword evidence="2" id="KW-1133">Transmembrane helix</keyword>
<dbReference type="HOGENOM" id="CLU_016931_0_0_6"/>
<evidence type="ECO:0000259" key="3">
    <source>
        <dbReference type="Pfam" id="PF10145"/>
    </source>
</evidence>
<reference evidence="4 5" key="1">
    <citation type="journal article" date="2012" name="PLoS ONE">
        <title>Edwardsiella comparative phylogenomics reveal the new intra/inter-species taxonomic relationships, virulence evolution and niche adaptation mechanisms.</title>
        <authorList>
            <person name="Yang M."/>
            <person name="Lv Y."/>
            <person name="Xiao J."/>
            <person name="Wu H."/>
            <person name="Zheng H."/>
            <person name="Liu Q."/>
            <person name="Zhang Y."/>
            <person name="Wang Q."/>
        </authorList>
    </citation>
    <scope>NUCLEOTIDE SEQUENCE [LARGE SCALE GENOMIC DNA]</scope>
    <source>
        <strain evidence="5">080813</strain>
    </source>
</reference>
<dbReference type="AlphaFoldDB" id="A0A076LLE3"/>
<keyword evidence="2" id="KW-0812">Transmembrane</keyword>
<proteinExistence type="predicted"/>
<dbReference type="InterPro" id="IPR010090">
    <property type="entry name" value="Phage_tape_meas"/>
</dbReference>
<evidence type="ECO:0000313" key="5">
    <source>
        <dbReference type="Proteomes" id="UP000028681"/>
    </source>
</evidence>
<evidence type="ECO:0000256" key="1">
    <source>
        <dbReference type="SAM" id="MobiDB-lite"/>
    </source>
</evidence>
<feature type="transmembrane region" description="Helical" evidence="2">
    <location>
        <begin position="411"/>
        <end position="430"/>
    </location>
</feature>